<comment type="caution">
    <text evidence="2">The sequence shown here is derived from an EMBL/GenBank/DDBJ whole genome shotgun (WGS) entry which is preliminary data.</text>
</comment>
<feature type="compositionally biased region" description="Basic residues" evidence="1">
    <location>
        <begin position="373"/>
        <end position="385"/>
    </location>
</feature>
<feature type="compositionally biased region" description="Basic residues" evidence="1">
    <location>
        <begin position="208"/>
        <end position="226"/>
    </location>
</feature>
<protein>
    <submittedName>
        <fullName evidence="2">Uncharacterized protein</fullName>
    </submittedName>
</protein>
<dbReference type="EMBL" id="JAIZAY010000017">
    <property type="protein sequence ID" value="KAJ8025441.1"/>
    <property type="molecule type" value="Genomic_DNA"/>
</dbReference>
<feature type="compositionally biased region" description="Acidic residues" evidence="1">
    <location>
        <begin position="419"/>
        <end position="431"/>
    </location>
</feature>
<accession>A0A9Q0YT96</accession>
<feature type="compositionally biased region" description="Basic and acidic residues" evidence="1">
    <location>
        <begin position="227"/>
        <end position="243"/>
    </location>
</feature>
<name>A0A9Q0YT96_HOLLE</name>
<dbReference type="OrthoDB" id="10072364at2759"/>
<feature type="compositionally biased region" description="Basic and acidic residues" evidence="1">
    <location>
        <begin position="279"/>
        <end position="303"/>
    </location>
</feature>
<evidence type="ECO:0000313" key="2">
    <source>
        <dbReference type="EMBL" id="KAJ8025441.1"/>
    </source>
</evidence>
<feature type="compositionally biased region" description="Acidic residues" evidence="1">
    <location>
        <begin position="72"/>
        <end position="88"/>
    </location>
</feature>
<gene>
    <name evidence="2" type="ORF">HOLleu_32996</name>
</gene>
<proteinExistence type="predicted"/>
<feature type="compositionally biased region" description="Acidic residues" evidence="1">
    <location>
        <begin position="244"/>
        <end position="278"/>
    </location>
</feature>
<feature type="compositionally biased region" description="Basic and acidic residues" evidence="1">
    <location>
        <begin position="312"/>
        <end position="336"/>
    </location>
</feature>
<feature type="compositionally biased region" description="Polar residues" evidence="1">
    <location>
        <begin position="337"/>
        <end position="347"/>
    </location>
</feature>
<sequence length="451" mass="51515">MGIPKGSTPRSSGRLREKAQKKFEMPTRDHVLNAIQTTPGKSYEQYKPRKLINNFLKERNTYNNRDDPMAMTDDEEGLSDFIVEDEPPSFESRAKKRGKNRKKEKKRKKMQESSESSSEGMSDFIVEDEPPPSRQRRNKKTKKHTKTTEYSSESESDNKEVSSDFTEEDEESGIQQQSAKKTTKRMKRMLSSSDSESDKNDGVTPSRRSNRISRQPKKVFQKPNKKKAWENILEREPDLRETVDSDDMNDFVVGDEEVEEEVSDAETDVEANIDEDGIICEKSDTEKEGSKQRDDKFNNHENPEETDLPDSLADKLIKTDENLSKKQADIEKETEVRNQSTPSSFVSKKTDLAEAEGQSDDCGSDSECTTVGRKFRSKVRHRRQLSKALDSDASESDGEKINDTFVGRKRRRTSKNLNFDEDGDDSDDDSDYGGGRKEEMKGDEGEKGETR</sequence>
<feature type="compositionally biased region" description="Basic and acidic residues" evidence="1">
    <location>
        <begin position="14"/>
        <end position="28"/>
    </location>
</feature>
<feature type="region of interest" description="Disordered" evidence="1">
    <location>
        <begin position="1"/>
        <end position="28"/>
    </location>
</feature>
<organism evidence="2 3">
    <name type="scientific">Holothuria leucospilota</name>
    <name type="common">Black long sea cucumber</name>
    <name type="synonym">Mertensiothuria leucospilota</name>
    <dbReference type="NCBI Taxonomy" id="206669"/>
    <lineage>
        <taxon>Eukaryota</taxon>
        <taxon>Metazoa</taxon>
        <taxon>Echinodermata</taxon>
        <taxon>Eleutherozoa</taxon>
        <taxon>Echinozoa</taxon>
        <taxon>Holothuroidea</taxon>
        <taxon>Aspidochirotacea</taxon>
        <taxon>Aspidochirotida</taxon>
        <taxon>Holothuriidae</taxon>
        <taxon>Holothuria</taxon>
    </lineage>
</organism>
<feature type="compositionally biased region" description="Acidic residues" evidence="1">
    <location>
        <begin position="353"/>
        <end position="364"/>
    </location>
</feature>
<dbReference type="AlphaFoldDB" id="A0A9Q0YT96"/>
<evidence type="ECO:0000256" key="1">
    <source>
        <dbReference type="SAM" id="MobiDB-lite"/>
    </source>
</evidence>
<reference evidence="2" key="1">
    <citation type="submission" date="2021-10" db="EMBL/GenBank/DDBJ databases">
        <title>Tropical sea cucumber genome reveals ecological adaptation and Cuvierian tubules defense mechanism.</title>
        <authorList>
            <person name="Chen T."/>
        </authorList>
    </citation>
    <scope>NUCLEOTIDE SEQUENCE</scope>
    <source>
        <strain evidence="2">Nanhai2018</strain>
        <tissue evidence="2">Muscle</tissue>
    </source>
</reference>
<feature type="compositionally biased region" description="Basic and acidic residues" evidence="1">
    <location>
        <begin position="434"/>
        <end position="451"/>
    </location>
</feature>
<feature type="compositionally biased region" description="Basic residues" evidence="1">
    <location>
        <begin position="94"/>
        <end position="109"/>
    </location>
</feature>
<dbReference type="Proteomes" id="UP001152320">
    <property type="component" value="Chromosome 17"/>
</dbReference>
<feature type="compositionally biased region" description="Basic and acidic residues" evidence="1">
    <location>
        <begin position="57"/>
        <end position="68"/>
    </location>
</feature>
<evidence type="ECO:0000313" key="3">
    <source>
        <dbReference type="Proteomes" id="UP001152320"/>
    </source>
</evidence>
<feature type="compositionally biased region" description="Basic residues" evidence="1">
    <location>
        <begin position="134"/>
        <end position="145"/>
    </location>
</feature>
<feature type="region of interest" description="Disordered" evidence="1">
    <location>
        <begin position="57"/>
        <end position="451"/>
    </location>
</feature>
<keyword evidence="3" id="KW-1185">Reference proteome</keyword>